<gene>
    <name evidence="4" type="ORF">GP486_004511</name>
</gene>
<organism evidence="4 5">
    <name type="scientific">Trichoglossum hirsutum</name>
    <dbReference type="NCBI Taxonomy" id="265104"/>
    <lineage>
        <taxon>Eukaryota</taxon>
        <taxon>Fungi</taxon>
        <taxon>Dikarya</taxon>
        <taxon>Ascomycota</taxon>
        <taxon>Pezizomycotina</taxon>
        <taxon>Geoglossomycetes</taxon>
        <taxon>Geoglossales</taxon>
        <taxon>Geoglossaceae</taxon>
        <taxon>Trichoglossum</taxon>
    </lineage>
</organism>
<dbReference type="GO" id="GO:0004176">
    <property type="term" value="F:ATP-dependent peptidase activity"/>
    <property type="evidence" value="ECO:0007669"/>
    <property type="project" value="InterPro"/>
</dbReference>
<dbReference type="Proteomes" id="UP000750711">
    <property type="component" value="Unassembled WGS sequence"/>
</dbReference>
<reference evidence="4" key="1">
    <citation type="submission" date="2021-03" db="EMBL/GenBank/DDBJ databases">
        <title>Comparative genomics and phylogenomic investigation of the class Geoglossomycetes provide insights into ecological specialization and systematics.</title>
        <authorList>
            <person name="Melie T."/>
            <person name="Pirro S."/>
            <person name="Miller A.N."/>
            <person name="Quandt A."/>
        </authorList>
    </citation>
    <scope>NUCLEOTIDE SEQUENCE</scope>
    <source>
        <strain evidence="4">CAQ_001_2017</strain>
    </source>
</reference>
<keyword evidence="2" id="KW-0720">Serine protease</keyword>
<evidence type="ECO:0000256" key="1">
    <source>
        <dbReference type="ARBA" id="ARBA00022801"/>
    </source>
</evidence>
<evidence type="ECO:0000313" key="5">
    <source>
        <dbReference type="Proteomes" id="UP000750711"/>
    </source>
</evidence>
<dbReference type="InterPro" id="IPR008268">
    <property type="entry name" value="Peptidase_S16_AS"/>
</dbReference>
<dbReference type="GO" id="GO:0006508">
    <property type="term" value="P:proteolysis"/>
    <property type="evidence" value="ECO:0007669"/>
    <property type="project" value="InterPro"/>
</dbReference>
<keyword evidence="1" id="KW-0378">Hydrolase</keyword>
<feature type="compositionally biased region" description="Polar residues" evidence="3">
    <location>
        <begin position="105"/>
        <end position="120"/>
    </location>
</feature>
<dbReference type="AlphaFoldDB" id="A0A9P8LB90"/>
<feature type="region of interest" description="Disordered" evidence="3">
    <location>
        <begin position="37"/>
        <end position="170"/>
    </location>
</feature>
<dbReference type="EMBL" id="JAGHQM010000719">
    <property type="protein sequence ID" value="KAH0558857.1"/>
    <property type="molecule type" value="Genomic_DNA"/>
</dbReference>
<protein>
    <submittedName>
        <fullName evidence="4">Uncharacterized protein</fullName>
    </submittedName>
</protein>
<keyword evidence="5" id="KW-1185">Reference proteome</keyword>
<evidence type="ECO:0000256" key="2">
    <source>
        <dbReference type="ARBA" id="ARBA00022825"/>
    </source>
</evidence>
<sequence length="230" mass="23959">MSGALNGDDIVSTESRSQCVFAILKASFPATQAHRHSFTLSTSRDPTDGPSASVALTHKRSGPLSAEDDNSFHAPSPPLSEASSSSPPSPRPPPFSSLYSGEPDSYSNFVSEAEPSSSLTRPLAPPPFSPSSAVVAETKAALPPDHKGGPSNKSADEGEPPPPYTEGSSPLNSFTYLMAAAGGATSIITQVQQGGPPINTLGGTFHKQIMSYHGDTPYRLLLDRTGKEHS</sequence>
<accession>A0A9P8LB90</accession>
<name>A0A9P8LB90_9PEZI</name>
<proteinExistence type="predicted"/>
<comment type="caution">
    <text evidence="4">The sequence shown here is derived from an EMBL/GenBank/DDBJ whole genome shotgun (WGS) entry which is preliminary data.</text>
</comment>
<evidence type="ECO:0000256" key="3">
    <source>
        <dbReference type="SAM" id="MobiDB-lite"/>
    </source>
</evidence>
<evidence type="ECO:0000313" key="4">
    <source>
        <dbReference type="EMBL" id="KAH0558857.1"/>
    </source>
</evidence>
<dbReference type="GO" id="GO:0004252">
    <property type="term" value="F:serine-type endopeptidase activity"/>
    <property type="evidence" value="ECO:0007669"/>
    <property type="project" value="InterPro"/>
</dbReference>
<keyword evidence="2" id="KW-0645">Protease</keyword>
<dbReference type="PROSITE" id="PS01046">
    <property type="entry name" value="LON_SER"/>
    <property type="match status" value="1"/>
</dbReference>